<proteinExistence type="predicted"/>
<sequence>MSNPGGHSENTDPNGTNTSEKGKEQQKSGQRQNQKKQISAEEKEKIVTRPQIANPLDLKQLSAEVRRLSDSGKLFNVMKEIERRGGLNGFQGYCMSRGRRGIGRGRRGGGKKEEEVALDQPSTSRGTTH</sequence>
<reference evidence="3" key="1">
    <citation type="submission" date="2016-11" db="UniProtKB">
        <authorList>
            <consortium name="WormBaseParasite"/>
        </authorList>
    </citation>
    <scope>IDENTIFICATION</scope>
</reference>
<dbReference type="AlphaFoldDB" id="A0A1I7THG0"/>
<feature type="compositionally biased region" description="Polar residues" evidence="1">
    <location>
        <begin position="120"/>
        <end position="129"/>
    </location>
</feature>
<organism evidence="2 3">
    <name type="scientific">Caenorhabditis tropicalis</name>
    <dbReference type="NCBI Taxonomy" id="1561998"/>
    <lineage>
        <taxon>Eukaryota</taxon>
        <taxon>Metazoa</taxon>
        <taxon>Ecdysozoa</taxon>
        <taxon>Nematoda</taxon>
        <taxon>Chromadorea</taxon>
        <taxon>Rhabditida</taxon>
        <taxon>Rhabditina</taxon>
        <taxon>Rhabditomorpha</taxon>
        <taxon>Rhabditoidea</taxon>
        <taxon>Rhabditidae</taxon>
        <taxon>Peloderinae</taxon>
        <taxon>Caenorhabditis</taxon>
    </lineage>
</organism>
<feature type="compositionally biased region" description="Basic residues" evidence="1">
    <location>
        <begin position="97"/>
        <end position="109"/>
    </location>
</feature>
<feature type="compositionally biased region" description="Polar residues" evidence="1">
    <location>
        <begin position="27"/>
        <end position="37"/>
    </location>
</feature>
<protein>
    <submittedName>
        <fullName evidence="3">Transcription termination factor Rho</fullName>
    </submittedName>
</protein>
<name>A0A1I7THG0_9PELO</name>
<dbReference type="Proteomes" id="UP000095282">
    <property type="component" value="Unplaced"/>
</dbReference>
<evidence type="ECO:0000313" key="2">
    <source>
        <dbReference type="Proteomes" id="UP000095282"/>
    </source>
</evidence>
<feature type="compositionally biased region" description="Basic and acidic residues" evidence="1">
    <location>
        <begin position="38"/>
        <end position="47"/>
    </location>
</feature>
<feature type="region of interest" description="Disordered" evidence="1">
    <location>
        <begin position="88"/>
        <end position="129"/>
    </location>
</feature>
<accession>A0A1I7THG0</accession>
<dbReference type="eggNOG" id="ENOG502TJ5U">
    <property type="taxonomic scope" value="Eukaryota"/>
</dbReference>
<feature type="region of interest" description="Disordered" evidence="1">
    <location>
        <begin position="1"/>
        <end position="48"/>
    </location>
</feature>
<keyword evidence="2" id="KW-1185">Reference proteome</keyword>
<dbReference type="WBParaSite" id="Csp11.Scaffold614.g5971.t1">
    <property type="protein sequence ID" value="Csp11.Scaffold614.g5971.t1"/>
    <property type="gene ID" value="Csp11.Scaffold614.g5971"/>
</dbReference>
<evidence type="ECO:0000256" key="1">
    <source>
        <dbReference type="SAM" id="MobiDB-lite"/>
    </source>
</evidence>
<evidence type="ECO:0000313" key="3">
    <source>
        <dbReference type="WBParaSite" id="Csp11.Scaffold614.g5971.t1"/>
    </source>
</evidence>